<evidence type="ECO:0000256" key="1">
    <source>
        <dbReference type="ARBA" id="ARBA00004651"/>
    </source>
</evidence>
<name>A0A6C1FB51_BUCUN</name>
<feature type="transmembrane region" description="Helical" evidence="7">
    <location>
        <begin position="6"/>
        <end position="28"/>
    </location>
</feature>
<reference evidence="8 9" key="1">
    <citation type="submission" date="2020-01" db="EMBL/GenBank/DDBJ databases">
        <title>Complete genome of Buchnera aphidicola isolated from Chaitophorus populeti.</title>
        <authorList>
            <person name="Park J."/>
            <person name="Xi H."/>
        </authorList>
    </citation>
    <scope>NUCLEOTIDE SEQUENCE [LARGE SCALE GENOMIC DNA]</scope>
    <source>
        <strain evidence="8 9">UsonBac</strain>
    </source>
</reference>
<evidence type="ECO:0000313" key="8">
    <source>
        <dbReference type="EMBL" id="QIE02138.1"/>
    </source>
</evidence>
<dbReference type="PANTHER" id="PTHR33508:SF10">
    <property type="entry name" value="UPF0056 INNER MEMBRANE PROTEIN YHGN"/>
    <property type="match status" value="1"/>
</dbReference>
<dbReference type="Pfam" id="PF01914">
    <property type="entry name" value="MarC"/>
    <property type="match status" value="1"/>
</dbReference>
<dbReference type="NCBIfam" id="TIGR00427">
    <property type="entry name" value="NAAT family transporter"/>
    <property type="match status" value="1"/>
</dbReference>
<feature type="transmembrane region" description="Helical" evidence="7">
    <location>
        <begin position="40"/>
        <end position="58"/>
    </location>
</feature>
<dbReference type="Proteomes" id="UP000502958">
    <property type="component" value="Chromosome"/>
</dbReference>
<sequence>MTEIISTTILLILIMDPLGNLPIFVTVLKHLNEKRRKIIVIREMIIALFIMLLFLFFGEKILTILNLKTETVSISGGIILFLISIKMIFPSETGKNNNISSYEEPFLVPLAMPLIAGPSLLATLMLLSHQYLYHMFYLVISLLIAWFFTIVVLLLSNVFLKIFGKKSVNALERLMGLILIMLSTQMFLDGIKVWLKN</sequence>
<evidence type="ECO:0000313" key="9">
    <source>
        <dbReference type="Proteomes" id="UP000502958"/>
    </source>
</evidence>
<organism evidence="8 9">
    <name type="scientific">Buchnera aphidicola subsp. Uroleucon sonchi</name>
    <dbReference type="NCBI Taxonomy" id="118118"/>
    <lineage>
        <taxon>Bacteria</taxon>
        <taxon>Pseudomonadati</taxon>
        <taxon>Pseudomonadota</taxon>
        <taxon>Gammaproteobacteria</taxon>
        <taxon>Enterobacterales</taxon>
        <taxon>Erwiniaceae</taxon>
        <taxon>Buchnera</taxon>
    </lineage>
</organism>
<proteinExistence type="inferred from homology"/>
<accession>A0A6C1FB51</accession>
<dbReference type="EMBL" id="CP047588">
    <property type="protein sequence ID" value="QIE02138.1"/>
    <property type="molecule type" value="Genomic_DNA"/>
</dbReference>
<evidence type="ECO:0000256" key="7">
    <source>
        <dbReference type="RuleBase" id="RU362048"/>
    </source>
</evidence>
<comment type="subcellular location">
    <subcellularLocation>
        <location evidence="1 7">Cell membrane</location>
        <topology evidence="1 7">Multi-pass membrane protein</topology>
    </subcellularLocation>
</comment>
<dbReference type="AlphaFoldDB" id="A0A6C1FB51"/>
<feature type="transmembrane region" description="Helical" evidence="7">
    <location>
        <begin position="110"/>
        <end position="129"/>
    </location>
</feature>
<evidence type="ECO:0000256" key="4">
    <source>
        <dbReference type="ARBA" id="ARBA00022692"/>
    </source>
</evidence>
<evidence type="ECO:0000256" key="2">
    <source>
        <dbReference type="ARBA" id="ARBA00009784"/>
    </source>
</evidence>
<evidence type="ECO:0000256" key="3">
    <source>
        <dbReference type="ARBA" id="ARBA00022475"/>
    </source>
</evidence>
<evidence type="ECO:0000256" key="5">
    <source>
        <dbReference type="ARBA" id="ARBA00022989"/>
    </source>
</evidence>
<feature type="transmembrane region" description="Helical" evidence="7">
    <location>
        <begin position="174"/>
        <end position="195"/>
    </location>
</feature>
<keyword evidence="6 7" id="KW-0472">Membrane</keyword>
<dbReference type="InterPro" id="IPR002771">
    <property type="entry name" value="Multi_antbiot-R_MarC"/>
</dbReference>
<keyword evidence="4 7" id="KW-0812">Transmembrane</keyword>
<keyword evidence="5 7" id="KW-1133">Transmembrane helix</keyword>
<feature type="transmembrane region" description="Helical" evidence="7">
    <location>
        <begin position="135"/>
        <end position="162"/>
    </location>
</feature>
<evidence type="ECO:0000256" key="6">
    <source>
        <dbReference type="ARBA" id="ARBA00023136"/>
    </source>
</evidence>
<comment type="similarity">
    <text evidence="2 7">Belongs to the UPF0056 (MarC) family.</text>
</comment>
<gene>
    <name evidence="8" type="ORF">GUU85_02105</name>
</gene>
<dbReference type="RefSeq" id="WP_163119494.1">
    <property type="nucleotide sequence ID" value="NZ_CP047588.1"/>
</dbReference>
<dbReference type="GO" id="GO:0005886">
    <property type="term" value="C:plasma membrane"/>
    <property type="evidence" value="ECO:0007669"/>
    <property type="project" value="UniProtKB-SubCell"/>
</dbReference>
<protein>
    <recommendedName>
        <fullName evidence="7">UPF0056 membrane protein</fullName>
    </recommendedName>
</protein>
<keyword evidence="3" id="KW-1003">Cell membrane</keyword>
<feature type="transmembrane region" description="Helical" evidence="7">
    <location>
        <begin position="70"/>
        <end position="89"/>
    </location>
</feature>
<dbReference type="PANTHER" id="PTHR33508">
    <property type="entry name" value="UPF0056 MEMBRANE PROTEIN YHCE"/>
    <property type="match status" value="1"/>
</dbReference>
<dbReference type="NCBIfam" id="NF008010">
    <property type="entry name" value="PRK10739.1"/>
    <property type="match status" value="1"/>
</dbReference>